<sequence length="117" mass="12566">MRTSGGRMRTSGGRMRKSGGRVRALLWGRGLVAEGGHISARGRRPHVGEATCARAEAAGGRGHMRTGRGRGIVLCERCGGCTVLRQHPMEKNEWEAREVALELWFDELKGGEGPGSG</sequence>
<dbReference type="Proteomes" id="UP000054270">
    <property type="component" value="Unassembled WGS sequence"/>
</dbReference>
<protein>
    <submittedName>
        <fullName evidence="1">Uncharacterized protein</fullName>
    </submittedName>
</protein>
<evidence type="ECO:0000313" key="2">
    <source>
        <dbReference type="Proteomes" id="UP000054270"/>
    </source>
</evidence>
<gene>
    <name evidence="1" type="ORF">HYPSUDRAFT_203650</name>
</gene>
<proteinExistence type="predicted"/>
<keyword evidence="2" id="KW-1185">Reference proteome</keyword>
<name>A0A0D2NW32_HYPSF</name>
<dbReference type="AlphaFoldDB" id="A0A0D2NW32"/>
<reference evidence="2" key="1">
    <citation type="submission" date="2014-04" db="EMBL/GenBank/DDBJ databases">
        <title>Evolutionary Origins and Diversification of the Mycorrhizal Mutualists.</title>
        <authorList>
            <consortium name="DOE Joint Genome Institute"/>
            <consortium name="Mycorrhizal Genomics Consortium"/>
            <person name="Kohler A."/>
            <person name="Kuo A."/>
            <person name="Nagy L.G."/>
            <person name="Floudas D."/>
            <person name="Copeland A."/>
            <person name="Barry K.W."/>
            <person name="Cichocki N."/>
            <person name="Veneault-Fourrey C."/>
            <person name="LaButti K."/>
            <person name="Lindquist E.A."/>
            <person name="Lipzen A."/>
            <person name="Lundell T."/>
            <person name="Morin E."/>
            <person name="Murat C."/>
            <person name="Riley R."/>
            <person name="Ohm R."/>
            <person name="Sun H."/>
            <person name="Tunlid A."/>
            <person name="Henrissat B."/>
            <person name="Grigoriev I.V."/>
            <person name="Hibbett D.S."/>
            <person name="Martin F."/>
        </authorList>
    </citation>
    <scope>NUCLEOTIDE SEQUENCE [LARGE SCALE GENOMIC DNA]</scope>
    <source>
        <strain evidence="2">FD-334 SS-4</strain>
    </source>
</reference>
<dbReference type="EMBL" id="KN817565">
    <property type="protein sequence ID" value="KJA20681.1"/>
    <property type="molecule type" value="Genomic_DNA"/>
</dbReference>
<organism evidence="1 2">
    <name type="scientific">Hypholoma sublateritium (strain FD-334 SS-4)</name>
    <dbReference type="NCBI Taxonomy" id="945553"/>
    <lineage>
        <taxon>Eukaryota</taxon>
        <taxon>Fungi</taxon>
        <taxon>Dikarya</taxon>
        <taxon>Basidiomycota</taxon>
        <taxon>Agaricomycotina</taxon>
        <taxon>Agaricomycetes</taxon>
        <taxon>Agaricomycetidae</taxon>
        <taxon>Agaricales</taxon>
        <taxon>Agaricineae</taxon>
        <taxon>Strophariaceae</taxon>
        <taxon>Hypholoma</taxon>
    </lineage>
</organism>
<accession>A0A0D2NW32</accession>
<evidence type="ECO:0000313" key="1">
    <source>
        <dbReference type="EMBL" id="KJA20681.1"/>
    </source>
</evidence>